<dbReference type="Pfam" id="PF03734">
    <property type="entry name" value="YkuD"/>
    <property type="match status" value="1"/>
</dbReference>
<keyword evidence="7 9" id="KW-0573">Peptidoglycan synthesis</keyword>
<dbReference type="InterPro" id="IPR038063">
    <property type="entry name" value="Transpep_catalytic_dom"/>
</dbReference>
<dbReference type="InterPro" id="IPR036779">
    <property type="entry name" value="LysM_dom_sf"/>
</dbReference>
<dbReference type="EMBL" id="QGTW01000018">
    <property type="protein sequence ID" value="PWW19861.1"/>
    <property type="molecule type" value="Genomic_DNA"/>
</dbReference>
<protein>
    <submittedName>
        <fullName evidence="12">LysM domain-containing protein</fullName>
    </submittedName>
</protein>
<evidence type="ECO:0000256" key="1">
    <source>
        <dbReference type="ARBA" id="ARBA00004752"/>
    </source>
</evidence>
<feature type="domain" description="LysM" evidence="10">
    <location>
        <begin position="4"/>
        <end position="49"/>
    </location>
</feature>
<dbReference type="SUPFAM" id="SSF141523">
    <property type="entry name" value="L,D-transpeptidase catalytic domain-like"/>
    <property type="match status" value="1"/>
</dbReference>
<keyword evidence="5" id="KW-0378">Hydrolase</keyword>
<feature type="active site" description="Proton donor/acceptor" evidence="9">
    <location>
        <position position="127"/>
    </location>
</feature>
<evidence type="ECO:0000256" key="3">
    <source>
        <dbReference type="ARBA" id="ARBA00022676"/>
    </source>
</evidence>
<dbReference type="Proteomes" id="UP000247150">
    <property type="component" value="Unassembled WGS sequence"/>
</dbReference>
<organism evidence="12 13">
    <name type="scientific">Cytobacillus oceanisediminis</name>
    <dbReference type="NCBI Taxonomy" id="665099"/>
    <lineage>
        <taxon>Bacteria</taxon>
        <taxon>Bacillati</taxon>
        <taxon>Bacillota</taxon>
        <taxon>Bacilli</taxon>
        <taxon>Bacillales</taxon>
        <taxon>Bacillaceae</taxon>
        <taxon>Cytobacillus</taxon>
    </lineage>
</organism>
<accession>A0A2V2ZSG7</accession>
<dbReference type="Gene3D" id="3.10.350.10">
    <property type="entry name" value="LysM domain"/>
    <property type="match status" value="1"/>
</dbReference>
<dbReference type="GO" id="GO:0018104">
    <property type="term" value="P:peptidoglycan-protein cross-linking"/>
    <property type="evidence" value="ECO:0007669"/>
    <property type="project" value="TreeGrafter"/>
</dbReference>
<comment type="pathway">
    <text evidence="1 9">Cell wall biogenesis; peptidoglycan biosynthesis.</text>
</comment>
<keyword evidence="4" id="KW-0808">Transferase</keyword>
<dbReference type="GO" id="GO:0016757">
    <property type="term" value="F:glycosyltransferase activity"/>
    <property type="evidence" value="ECO:0007669"/>
    <property type="project" value="UniProtKB-KW"/>
</dbReference>
<keyword evidence="3" id="KW-0328">Glycosyltransferase</keyword>
<dbReference type="InterPro" id="IPR050979">
    <property type="entry name" value="LD-transpeptidase"/>
</dbReference>
<evidence type="ECO:0000256" key="4">
    <source>
        <dbReference type="ARBA" id="ARBA00022679"/>
    </source>
</evidence>
<evidence type="ECO:0000256" key="7">
    <source>
        <dbReference type="ARBA" id="ARBA00022984"/>
    </source>
</evidence>
<dbReference type="UniPathway" id="UPA00219"/>
<dbReference type="GO" id="GO:0071972">
    <property type="term" value="F:peptidoglycan L,D-transpeptidase activity"/>
    <property type="evidence" value="ECO:0007669"/>
    <property type="project" value="TreeGrafter"/>
</dbReference>
<evidence type="ECO:0000256" key="2">
    <source>
        <dbReference type="ARBA" id="ARBA00005992"/>
    </source>
</evidence>
<dbReference type="InterPro" id="IPR018392">
    <property type="entry name" value="LysM"/>
</dbReference>
<feature type="active site" description="Nucleophile" evidence="9">
    <location>
        <position position="143"/>
    </location>
</feature>
<evidence type="ECO:0000313" key="13">
    <source>
        <dbReference type="Proteomes" id="UP000247150"/>
    </source>
</evidence>
<comment type="caution">
    <text evidence="12">The sequence shown here is derived from an EMBL/GenBank/DDBJ whole genome shotgun (WGS) entry which is preliminary data.</text>
</comment>
<dbReference type="PANTHER" id="PTHR30582">
    <property type="entry name" value="L,D-TRANSPEPTIDASE"/>
    <property type="match status" value="1"/>
</dbReference>
<dbReference type="PANTHER" id="PTHR30582:SF24">
    <property type="entry name" value="L,D-TRANSPEPTIDASE ERFK_SRFK-RELATED"/>
    <property type="match status" value="1"/>
</dbReference>
<dbReference type="PROSITE" id="PS51782">
    <property type="entry name" value="LYSM"/>
    <property type="match status" value="1"/>
</dbReference>
<comment type="similarity">
    <text evidence="2">Belongs to the YkuD family.</text>
</comment>
<dbReference type="SMART" id="SM00257">
    <property type="entry name" value="LysM"/>
    <property type="match status" value="1"/>
</dbReference>
<dbReference type="GO" id="GO:0071555">
    <property type="term" value="P:cell wall organization"/>
    <property type="evidence" value="ECO:0007669"/>
    <property type="project" value="UniProtKB-UniRule"/>
</dbReference>
<evidence type="ECO:0000256" key="5">
    <source>
        <dbReference type="ARBA" id="ARBA00022801"/>
    </source>
</evidence>
<reference evidence="12 13" key="1">
    <citation type="submission" date="2018-05" db="EMBL/GenBank/DDBJ databases">
        <title>Freshwater and sediment microbial communities from various areas in North America, analyzing microbe dynamics in response to fracking.</title>
        <authorList>
            <person name="Lamendella R."/>
        </authorList>
    </citation>
    <scope>NUCLEOTIDE SEQUENCE [LARGE SCALE GENOMIC DNA]</scope>
    <source>
        <strain evidence="12 13">15_TX</strain>
    </source>
</reference>
<dbReference type="SUPFAM" id="SSF54106">
    <property type="entry name" value="LysM domain"/>
    <property type="match status" value="1"/>
</dbReference>
<keyword evidence="6 9" id="KW-0133">Cell shape</keyword>
<dbReference type="CDD" id="cd16913">
    <property type="entry name" value="YkuD_like"/>
    <property type="match status" value="1"/>
</dbReference>
<dbReference type="PROSITE" id="PS52029">
    <property type="entry name" value="LD_TPASE"/>
    <property type="match status" value="1"/>
</dbReference>
<dbReference type="Gene3D" id="2.40.440.10">
    <property type="entry name" value="L,D-transpeptidase catalytic domain-like"/>
    <property type="match status" value="1"/>
</dbReference>
<dbReference type="CDD" id="cd00118">
    <property type="entry name" value="LysM"/>
    <property type="match status" value="1"/>
</dbReference>
<gene>
    <name evidence="12" type="ORF">DFO73_11855</name>
</gene>
<evidence type="ECO:0000259" key="10">
    <source>
        <dbReference type="PROSITE" id="PS51782"/>
    </source>
</evidence>
<evidence type="ECO:0000259" key="11">
    <source>
        <dbReference type="PROSITE" id="PS52029"/>
    </source>
</evidence>
<sequence length="168" mass="18551">MIFIYHIVKQGETLAIIARNYRRSLRQLFAANPSITNPNLIYPGQQILIPGLPNPNTIPYTIVVSRGRRNLTLLKNGAVQKVYPIAVGKMLTQTPIGEFVIVNREPNPGGPFGVMWLSLSKSGYGIHGTNNPASIGQYVSKGCIRMYNENVLELARIVPNGTRVLIQP</sequence>
<dbReference type="Pfam" id="PF01476">
    <property type="entry name" value="LysM"/>
    <property type="match status" value="1"/>
</dbReference>
<evidence type="ECO:0000256" key="9">
    <source>
        <dbReference type="PROSITE-ProRule" id="PRU01373"/>
    </source>
</evidence>
<dbReference type="GO" id="GO:0008360">
    <property type="term" value="P:regulation of cell shape"/>
    <property type="evidence" value="ECO:0007669"/>
    <property type="project" value="UniProtKB-UniRule"/>
</dbReference>
<name>A0A2V2ZSG7_9BACI</name>
<dbReference type="InterPro" id="IPR005490">
    <property type="entry name" value="LD_TPept_cat_dom"/>
</dbReference>
<dbReference type="GO" id="GO:0005576">
    <property type="term" value="C:extracellular region"/>
    <property type="evidence" value="ECO:0007669"/>
    <property type="project" value="TreeGrafter"/>
</dbReference>
<evidence type="ECO:0000313" key="12">
    <source>
        <dbReference type="EMBL" id="PWW19861.1"/>
    </source>
</evidence>
<evidence type="ECO:0000256" key="8">
    <source>
        <dbReference type="ARBA" id="ARBA00023316"/>
    </source>
</evidence>
<dbReference type="AlphaFoldDB" id="A0A2V2ZSG7"/>
<keyword evidence="8 9" id="KW-0961">Cell wall biogenesis/degradation</keyword>
<feature type="domain" description="L,D-TPase catalytic" evidence="11">
    <location>
        <begin position="60"/>
        <end position="167"/>
    </location>
</feature>
<evidence type="ECO:0000256" key="6">
    <source>
        <dbReference type="ARBA" id="ARBA00022960"/>
    </source>
</evidence>
<proteinExistence type="inferred from homology"/>